<keyword evidence="9 12" id="KW-1133">Transmembrane helix</keyword>
<comment type="similarity">
    <text evidence="2">Belongs to the HAK/KUP transporter (TC 2.A.72) family.</text>
</comment>
<evidence type="ECO:0000256" key="4">
    <source>
        <dbReference type="ARBA" id="ARBA00022475"/>
    </source>
</evidence>
<dbReference type="EMBL" id="FUEZ01000004">
    <property type="protein sequence ID" value="SPM41753.1"/>
    <property type="molecule type" value="Genomic_DNA"/>
</dbReference>
<gene>
    <name evidence="15" type="ORF">MNAB215_3968</name>
</gene>
<evidence type="ECO:0000256" key="8">
    <source>
        <dbReference type="ARBA" id="ARBA00022958"/>
    </source>
</evidence>
<evidence type="ECO:0000256" key="1">
    <source>
        <dbReference type="ARBA" id="ARBA00004141"/>
    </source>
</evidence>
<keyword evidence="16" id="KW-1185">Reference proteome</keyword>
<dbReference type="Pfam" id="PF02705">
    <property type="entry name" value="K_trans"/>
    <property type="match status" value="1"/>
</dbReference>
<feature type="transmembrane region" description="Helical" evidence="12">
    <location>
        <begin position="265"/>
        <end position="287"/>
    </location>
</feature>
<dbReference type="InterPro" id="IPR023051">
    <property type="entry name" value="Kup"/>
</dbReference>
<feature type="transmembrane region" description="Helical" evidence="12">
    <location>
        <begin position="229"/>
        <end position="253"/>
    </location>
</feature>
<evidence type="ECO:0000256" key="10">
    <source>
        <dbReference type="ARBA" id="ARBA00023065"/>
    </source>
</evidence>
<dbReference type="GO" id="GO:0015293">
    <property type="term" value="F:symporter activity"/>
    <property type="evidence" value="ECO:0007669"/>
    <property type="project" value="UniProtKB-KW"/>
</dbReference>
<protein>
    <submittedName>
        <fullName evidence="15">K+ transporter</fullName>
    </submittedName>
</protein>
<reference evidence="15 16" key="1">
    <citation type="submission" date="2017-01" db="EMBL/GenBank/DDBJ databases">
        <authorList>
            <consortium name="Urmite Genomes"/>
        </authorList>
    </citation>
    <scope>NUCLEOTIDE SEQUENCE [LARGE SCALE GENOMIC DNA]</scope>
    <source>
        <strain evidence="15 16">AB215</strain>
    </source>
</reference>
<evidence type="ECO:0000313" key="16">
    <source>
        <dbReference type="Proteomes" id="UP000240424"/>
    </source>
</evidence>
<dbReference type="PANTHER" id="PTHR30540:SF79">
    <property type="entry name" value="LOW AFFINITY POTASSIUM TRANSPORT SYSTEM PROTEIN KUP"/>
    <property type="match status" value="1"/>
</dbReference>
<feature type="transmembrane region" description="Helical" evidence="12">
    <location>
        <begin position="118"/>
        <end position="139"/>
    </location>
</feature>
<evidence type="ECO:0000256" key="11">
    <source>
        <dbReference type="ARBA" id="ARBA00023136"/>
    </source>
</evidence>
<keyword evidence="11 12" id="KW-0472">Membrane</keyword>
<evidence type="ECO:0000259" key="13">
    <source>
        <dbReference type="Pfam" id="PF02705"/>
    </source>
</evidence>
<feature type="transmembrane region" description="Helical" evidence="12">
    <location>
        <begin position="66"/>
        <end position="88"/>
    </location>
</feature>
<comment type="subcellular location">
    <subcellularLocation>
        <location evidence="1">Membrane</location>
        <topology evidence="1">Multi-pass membrane protein</topology>
    </subcellularLocation>
</comment>
<keyword evidence="8" id="KW-0630">Potassium</keyword>
<feature type="transmembrane region" description="Helical" evidence="12">
    <location>
        <begin position="159"/>
        <end position="177"/>
    </location>
</feature>
<dbReference type="HAMAP" id="MF_01522">
    <property type="entry name" value="Kup"/>
    <property type="match status" value="1"/>
</dbReference>
<dbReference type="STRING" id="1841861.GCA_900157365_02288"/>
<dbReference type="Pfam" id="PF22776">
    <property type="entry name" value="K_trans_C"/>
    <property type="match status" value="1"/>
</dbReference>
<dbReference type="PANTHER" id="PTHR30540">
    <property type="entry name" value="OSMOTIC STRESS POTASSIUM TRANSPORTER"/>
    <property type="match status" value="1"/>
</dbReference>
<proteinExistence type="inferred from homology"/>
<evidence type="ECO:0000256" key="12">
    <source>
        <dbReference type="SAM" id="Phobius"/>
    </source>
</evidence>
<dbReference type="AlphaFoldDB" id="A0A2U3PDE1"/>
<accession>A0A2U3PDE1</accession>
<keyword evidence="4" id="KW-1003">Cell membrane</keyword>
<evidence type="ECO:0000256" key="2">
    <source>
        <dbReference type="ARBA" id="ARBA00007019"/>
    </source>
</evidence>
<feature type="transmembrane region" description="Helical" evidence="12">
    <location>
        <begin position="25"/>
        <end position="46"/>
    </location>
</feature>
<feature type="domain" description="K+ potassium transporter integral membrane" evidence="13">
    <location>
        <begin position="28"/>
        <end position="483"/>
    </location>
</feature>
<feature type="transmembrane region" description="Helical" evidence="12">
    <location>
        <begin position="383"/>
        <end position="406"/>
    </location>
</feature>
<keyword evidence="6 12" id="KW-0812">Transmembrane</keyword>
<dbReference type="InterPro" id="IPR003855">
    <property type="entry name" value="K+_transporter"/>
</dbReference>
<evidence type="ECO:0000256" key="3">
    <source>
        <dbReference type="ARBA" id="ARBA00022448"/>
    </source>
</evidence>
<name>A0A2U3PDE1_9MYCO</name>
<evidence type="ECO:0000259" key="14">
    <source>
        <dbReference type="Pfam" id="PF22776"/>
    </source>
</evidence>
<sequence>VDTSSETAAPLSTVGVPEAVRAVRLGVVVAALGVVFGDIGTSPIYTIQTVFNPDDPHPVPLNTANIYGIVSLIFWSVMTIVTLTYVTLVMHADNDGEGGIMALITLLRRWGGAQRERTLATLAALGIFGAALFFGDSMITPAMSVLSAVEGLKVVQPSLGDWIVPITAVIIFVLFAVQRYGTATVGRLFGPVMIVWFASIGACGVKGIIGHPEILKALSPTYALAFMSSHFDIAFFALAAVVLSVTGAEALYADMGHFGRRAITWGWLFLVLPACALNYLGQGALVLGDESAVSAPFFLLTPGWAQLPMVLLATAATVIASQAVITGAYSVASQAARLGYLPRLRITHTSESTIGQIYVPWINGLLMVAVLILVFAFRSSAALAYAFGMAVTGTITITTLLFFYIARTRWRTPLWLVVIGAGFLLLVDLMFLTANLTKLVHGAWLPLLIAVVAFTVMTTWQRGQEIVTRAREQAEGPLREFVDHLADRQPPLLRIAGTAVFLNRGKETTPLAMRANVEHNRVLHEHVVSMAIDTLPVPRVPDSERTEIDALGYAEDGLIHLTAHFGYMEKPDILGVLRLLDPAETEGMITVDDASYFLSKLELTKGTAPTMARWRKQLFIATSYITADAADYFGLPPDRTVVMGSRIEI</sequence>
<evidence type="ECO:0000256" key="7">
    <source>
        <dbReference type="ARBA" id="ARBA00022847"/>
    </source>
</evidence>
<feature type="non-terminal residue" evidence="15">
    <location>
        <position position="1"/>
    </location>
</feature>
<dbReference type="InterPro" id="IPR053952">
    <property type="entry name" value="K_trans_C"/>
</dbReference>
<feature type="transmembrane region" description="Helical" evidence="12">
    <location>
        <begin position="307"/>
        <end position="332"/>
    </location>
</feature>
<feature type="transmembrane region" description="Helical" evidence="12">
    <location>
        <begin position="353"/>
        <end position="377"/>
    </location>
</feature>
<keyword evidence="5" id="KW-0633">Potassium transport</keyword>
<evidence type="ECO:0000256" key="5">
    <source>
        <dbReference type="ARBA" id="ARBA00022538"/>
    </source>
</evidence>
<feature type="transmembrane region" description="Helical" evidence="12">
    <location>
        <begin position="439"/>
        <end position="460"/>
    </location>
</feature>
<feature type="transmembrane region" description="Helical" evidence="12">
    <location>
        <begin position="189"/>
        <end position="209"/>
    </location>
</feature>
<dbReference type="Proteomes" id="UP000240424">
    <property type="component" value="Unassembled WGS sequence"/>
</dbReference>
<keyword evidence="3" id="KW-0813">Transport</keyword>
<keyword evidence="7" id="KW-0769">Symport</keyword>
<dbReference type="GO" id="GO:0016020">
    <property type="term" value="C:membrane"/>
    <property type="evidence" value="ECO:0007669"/>
    <property type="project" value="UniProtKB-SubCell"/>
</dbReference>
<evidence type="ECO:0000256" key="9">
    <source>
        <dbReference type="ARBA" id="ARBA00022989"/>
    </source>
</evidence>
<evidence type="ECO:0000256" key="6">
    <source>
        <dbReference type="ARBA" id="ARBA00022692"/>
    </source>
</evidence>
<organism evidence="15 16">
    <name type="scientific">Mycobacterium numidiamassiliense</name>
    <dbReference type="NCBI Taxonomy" id="1841861"/>
    <lineage>
        <taxon>Bacteria</taxon>
        <taxon>Bacillati</taxon>
        <taxon>Actinomycetota</taxon>
        <taxon>Actinomycetes</taxon>
        <taxon>Mycobacteriales</taxon>
        <taxon>Mycobacteriaceae</taxon>
        <taxon>Mycobacterium</taxon>
    </lineage>
</organism>
<evidence type="ECO:0000313" key="15">
    <source>
        <dbReference type="EMBL" id="SPM41753.1"/>
    </source>
</evidence>
<keyword evidence="10" id="KW-0406">Ion transport</keyword>
<dbReference type="InterPro" id="IPR053951">
    <property type="entry name" value="K_trans_N"/>
</dbReference>
<feature type="domain" description="K+ potassium transporter C-terminal" evidence="14">
    <location>
        <begin position="497"/>
        <end position="649"/>
    </location>
</feature>
<dbReference type="GO" id="GO:0015079">
    <property type="term" value="F:potassium ion transmembrane transporter activity"/>
    <property type="evidence" value="ECO:0007669"/>
    <property type="project" value="InterPro"/>
</dbReference>
<feature type="transmembrane region" description="Helical" evidence="12">
    <location>
        <begin position="413"/>
        <end position="433"/>
    </location>
</feature>